<accession>D8JV69</accession>
<evidence type="ECO:0000313" key="1">
    <source>
        <dbReference type="EMBL" id="ADJ22885.1"/>
    </source>
</evidence>
<dbReference type="KEGG" id="hdn:Hden_1071"/>
<organism evidence="1 2">
    <name type="scientific">Hyphomicrobium denitrificans (strain ATCC 51888 / DSM 1869 / NCIMB 11706 / TK 0415)</name>
    <dbReference type="NCBI Taxonomy" id="582899"/>
    <lineage>
        <taxon>Bacteria</taxon>
        <taxon>Pseudomonadati</taxon>
        <taxon>Pseudomonadota</taxon>
        <taxon>Alphaproteobacteria</taxon>
        <taxon>Hyphomicrobiales</taxon>
        <taxon>Hyphomicrobiaceae</taxon>
        <taxon>Hyphomicrobium</taxon>
    </lineage>
</organism>
<sequence length="111" mass="12125">MFPHCINLGFGISRMVSPTEMQYAVELKVESVSNMSSGFNVFGPEELDRAESILSEVWNSVPGDVRKGPGADILRERMARHVLAALANSGADRDELKASVMRAGESDWARA</sequence>
<evidence type="ECO:0000313" key="2">
    <source>
        <dbReference type="Proteomes" id="UP000002033"/>
    </source>
</evidence>
<gene>
    <name evidence="1" type="ordered locus">Hden_1071</name>
</gene>
<name>D8JV69_HYPDA</name>
<proteinExistence type="predicted"/>
<dbReference type="EMBL" id="CP002083">
    <property type="protein sequence ID" value="ADJ22885.1"/>
    <property type="molecule type" value="Genomic_DNA"/>
</dbReference>
<protein>
    <submittedName>
        <fullName evidence="1">Uncharacterized protein</fullName>
    </submittedName>
</protein>
<dbReference type="HOGENOM" id="CLU_172465_0_0_5"/>
<reference evidence="2" key="1">
    <citation type="journal article" date="2011" name="J. Bacteriol.">
        <title>Genome sequences of eight morphologically diverse alphaproteobacteria.</title>
        <authorList>
            <consortium name="US DOE Joint Genome Institute"/>
            <person name="Brown P.J."/>
            <person name="Kysela D.T."/>
            <person name="Buechlein A."/>
            <person name="Hemmerich C."/>
            <person name="Brun Y.V."/>
        </authorList>
    </citation>
    <scope>NUCLEOTIDE SEQUENCE [LARGE SCALE GENOMIC DNA]</scope>
    <source>
        <strain evidence="2">ATCC 51888 / DSM 1869 / NCIB 11706 / TK 0415</strain>
    </source>
</reference>
<keyword evidence="2" id="KW-1185">Reference proteome</keyword>
<dbReference type="AlphaFoldDB" id="D8JV69"/>
<dbReference type="Proteomes" id="UP000002033">
    <property type="component" value="Chromosome"/>
</dbReference>
<dbReference type="STRING" id="582899.Hden_1071"/>